<proteinExistence type="predicted"/>
<accession>A0A1G5JZ18</accession>
<keyword evidence="2" id="KW-1185">Reference proteome</keyword>
<evidence type="ECO:0000313" key="2">
    <source>
        <dbReference type="Proteomes" id="UP000199354"/>
    </source>
</evidence>
<dbReference type="EMBL" id="FMVF01000018">
    <property type="protein sequence ID" value="SCY93577.1"/>
    <property type="molecule type" value="Genomic_DNA"/>
</dbReference>
<sequence>METTNDPFKEAITNHLQEVASKDELFANTLLKPNKNLDDCATYILNEVNKSGRQGFADDEIYNMAIHYYDEDSIEIGEKLSARIVVNHSLAAPPKPTYTTAKTATTKADTNQISLF</sequence>
<name>A0A1G5JZ18_9FLAO</name>
<dbReference type="STRING" id="490189.SAMN02927903_02986"/>
<gene>
    <name evidence="1" type="ORF">SAMN02927903_02986</name>
</gene>
<dbReference type="Pfam" id="PF14058">
    <property type="entry name" value="PcfK"/>
    <property type="match status" value="1"/>
</dbReference>
<protein>
    <submittedName>
        <fullName evidence="1">PcfK-like protein</fullName>
    </submittedName>
</protein>
<reference evidence="1 2" key="1">
    <citation type="submission" date="2016-10" db="EMBL/GenBank/DDBJ databases">
        <authorList>
            <person name="de Groot N.N."/>
        </authorList>
    </citation>
    <scope>NUCLEOTIDE SEQUENCE [LARGE SCALE GENOMIC DNA]</scope>
    <source>
        <strain evidence="1 2">CGMCC 1.7031</strain>
    </source>
</reference>
<organism evidence="1 2">
    <name type="scientific">Flavobacterium caeni</name>
    <dbReference type="NCBI Taxonomy" id="490189"/>
    <lineage>
        <taxon>Bacteria</taxon>
        <taxon>Pseudomonadati</taxon>
        <taxon>Bacteroidota</taxon>
        <taxon>Flavobacteriia</taxon>
        <taxon>Flavobacteriales</taxon>
        <taxon>Flavobacteriaceae</taxon>
        <taxon>Flavobacterium</taxon>
    </lineage>
</organism>
<dbReference type="Proteomes" id="UP000199354">
    <property type="component" value="Unassembled WGS sequence"/>
</dbReference>
<dbReference type="OrthoDB" id="713714at2"/>
<evidence type="ECO:0000313" key="1">
    <source>
        <dbReference type="EMBL" id="SCY93577.1"/>
    </source>
</evidence>
<dbReference type="InterPro" id="IPR025624">
    <property type="entry name" value="PcfK"/>
</dbReference>
<dbReference type="RefSeq" id="WP_091146022.1">
    <property type="nucleotide sequence ID" value="NZ_FMVF01000018.1"/>
</dbReference>
<dbReference type="AlphaFoldDB" id="A0A1G5JZ18"/>